<gene>
    <name evidence="2" type="ORF">ACFQ2K_05665</name>
</gene>
<keyword evidence="3" id="KW-1185">Reference proteome</keyword>
<evidence type="ECO:0008006" key="4">
    <source>
        <dbReference type="Google" id="ProtNLM"/>
    </source>
</evidence>
<evidence type="ECO:0000256" key="1">
    <source>
        <dbReference type="SAM" id="MobiDB-lite"/>
    </source>
</evidence>
<dbReference type="EMBL" id="JBHTGL010000006">
    <property type="protein sequence ID" value="MFD0622390.1"/>
    <property type="molecule type" value="Genomic_DNA"/>
</dbReference>
<name>A0ABW2WLW1_9ACTN</name>
<organism evidence="2 3">
    <name type="scientific">Streptomyces sanglieri</name>
    <dbReference type="NCBI Taxonomy" id="193460"/>
    <lineage>
        <taxon>Bacteria</taxon>
        <taxon>Bacillati</taxon>
        <taxon>Actinomycetota</taxon>
        <taxon>Actinomycetes</taxon>
        <taxon>Kitasatosporales</taxon>
        <taxon>Streptomycetaceae</taxon>
        <taxon>Streptomyces</taxon>
    </lineage>
</organism>
<protein>
    <recommendedName>
        <fullName evidence="4">Integrase</fullName>
    </recommendedName>
</protein>
<dbReference type="Proteomes" id="UP001596915">
    <property type="component" value="Unassembled WGS sequence"/>
</dbReference>
<feature type="compositionally biased region" description="Basic residues" evidence="1">
    <location>
        <begin position="179"/>
        <end position="188"/>
    </location>
</feature>
<feature type="compositionally biased region" description="Low complexity" evidence="1">
    <location>
        <begin position="206"/>
        <end position="215"/>
    </location>
</feature>
<reference evidence="3" key="1">
    <citation type="journal article" date="2019" name="Int. J. Syst. Evol. Microbiol.">
        <title>The Global Catalogue of Microorganisms (GCM) 10K type strain sequencing project: providing services to taxonomists for standard genome sequencing and annotation.</title>
        <authorList>
            <consortium name="The Broad Institute Genomics Platform"/>
            <consortium name="The Broad Institute Genome Sequencing Center for Infectious Disease"/>
            <person name="Wu L."/>
            <person name="Ma J."/>
        </authorList>
    </citation>
    <scope>NUCLEOTIDE SEQUENCE [LARGE SCALE GENOMIC DNA]</scope>
    <source>
        <strain evidence="3">JCM 12607</strain>
    </source>
</reference>
<feature type="region of interest" description="Disordered" evidence="1">
    <location>
        <begin position="179"/>
        <end position="252"/>
    </location>
</feature>
<accession>A0ABW2WLW1</accession>
<proteinExistence type="predicted"/>
<evidence type="ECO:0000313" key="2">
    <source>
        <dbReference type="EMBL" id="MFD0622390.1"/>
    </source>
</evidence>
<evidence type="ECO:0000313" key="3">
    <source>
        <dbReference type="Proteomes" id="UP001596915"/>
    </source>
</evidence>
<comment type="caution">
    <text evidence="2">The sequence shown here is derived from an EMBL/GenBank/DDBJ whole genome shotgun (WGS) entry which is preliminary data.</text>
</comment>
<sequence length="252" mass="27840">MTTAAAFQVLPSQTIPDDTPVLGGRRNLIPGAEVPLFGQSGYWPGDCLRRPANRVKSAWRASFPTDPLWNLRTREIAFGMLNSSHKILRDAGLFFRAENWGLSSVRQMCDKMRLIATWAVEQQMPQDLAAWAAEDWQDYLDHHALTSGTSTLANDVLTIRRLLDFAPLLTGGGLVRTRGRGSRLRRWPSGHTPVSCPPRRFRRPSGGRSCGPPGSTSMTWPRRSLNAATSRPPPWRPLPGHGARPIGLGTST</sequence>